<protein>
    <submittedName>
        <fullName evidence="1">Uncharacterized protein</fullName>
    </submittedName>
</protein>
<dbReference type="EMBL" id="CAAALY010262486">
    <property type="protein sequence ID" value="VEL39763.1"/>
    <property type="molecule type" value="Genomic_DNA"/>
</dbReference>
<name>A0A3S5CUW3_9PLAT</name>
<keyword evidence="2" id="KW-1185">Reference proteome</keyword>
<evidence type="ECO:0000313" key="1">
    <source>
        <dbReference type="EMBL" id="VEL39763.1"/>
    </source>
</evidence>
<accession>A0A3S5CUW3</accession>
<sequence>MYLLGCRQEATYHLNGMCALQSPNVPWPALMRLRMGGSEAGERIDGRGGRACGGLSSSSAQLGACGASQFAQRANFKNGQLKID</sequence>
<dbReference type="Proteomes" id="UP000784294">
    <property type="component" value="Unassembled WGS sequence"/>
</dbReference>
<organism evidence="1 2">
    <name type="scientific">Protopolystoma xenopodis</name>
    <dbReference type="NCBI Taxonomy" id="117903"/>
    <lineage>
        <taxon>Eukaryota</taxon>
        <taxon>Metazoa</taxon>
        <taxon>Spiralia</taxon>
        <taxon>Lophotrochozoa</taxon>
        <taxon>Platyhelminthes</taxon>
        <taxon>Monogenea</taxon>
        <taxon>Polyopisthocotylea</taxon>
        <taxon>Polystomatidea</taxon>
        <taxon>Polystomatidae</taxon>
        <taxon>Protopolystoma</taxon>
    </lineage>
</organism>
<gene>
    <name evidence="1" type="ORF">PXEA_LOCUS33203</name>
</gene>
<comment type="caution">
    <text evidence="1">The sequence shown here is derived from an EMBL/GenBank/DDBJ whole genome shotgun (WGS) entry which is preliminary data.</text>
</comment>
<evidence type="ECO:0000313" key="2">
    <source>
        <dbReference type="Proteomes" id="UP000784294"/>
    </source>
</evidence>
<dbReference type="AlphaFoldDB" id="A0A3S5CUW3"/>
<reference evidence="1" key="1">
    <citation type="submission" date="2018-11" db="EMBL/GenBank/DDBJ databases">
        <authorList>
            <consortium name="Pathogen Informatics"/>
        </authorList>
    </citation>
    <scope>NUCLEOTIDE SEQUENCE</scope>
</reference>
<proteinExistence type="predicted"/>